<dbReference type="NCBIfam" id="TIGR02961">
    <property type="entry name" value="allantoicase"/>
    <property type="match status" value="1"/>
</dbReference>
<name>A0AA39R5E1_9LECA</name>
<dbReference type="AlphaFoldDB" id="A0AA39R5E1"/>
<comment type="similarity">
    <text evidence="1">Belongs to the allantoicase family.</text>
</comment>
<dbReference type="InterPro" id="IPR015908">
    <property type="entry name" value="Allantoicase_dom"/>
</dbReference>
<dbReference type="Pfam" id="PF03561">
    <property type="entry name" value="Allantoicase"/>
    <property type="match status" value="2"/>
</dbReference>
<evidence type="ECO:0000313" key="6">
    <source>
        <dbReference type="Proteomes" id="UP001166286"/>
    </source>
</evidence>
<proteinExistence type="inferred from homology"/>
<feature type="domain" description="Allantoicase" evidence="4">
    <location>
        <begin position="45"/>
        <end position="197"/>
    </location>
</feature>
<dbReference type="Gene3D" id="2.60.120.260">
    <property type="entry name" value="Galactose-binding domain-like"/>
    <property type="match status" value="2"/>
</dbReference>
<dbReference type="Proteomes" id="UP001166286">
    <property type="component" value="Unassembled WGS sequence"/>
</dbReference>
<evidence type="ECO:0000256" key="2">
    <source>
        <dbReference type="ARBA" id="ARBA00022631"/>
    </source>
</evidence>
<dbReference type="InterPro" id="IPR005164">
    <property type="entry name" value="Allantoicase"/>
</dbReference>
<dbReference type="GO" id="GO:0000256">
    <property type="term" value="P:allantoin catabolic process"/>
    <property type="evidence" value="ECO:0007669"/>
    <property type="project" value="InterPro"/>
</dbReference>
<gene>
    <name evidence="5" type="ORF">JMJ35_002983</name>
</gene>
<keyword evidence="6" id="KW-1185">Reference proteome</keyword>
<evidence type="ECO:0000256" key="3">
    <source>
        <dbReference type="ARBA" id="ARBA00022801"/>
    </source>
</evidence>
<protein>
    <recommendedName>
        <fullName evidence="4">Allantoicase domain-containing protein</fullName>
    </recommendedName>
</protein>
<evidence type="ECO:0000256" key="1">
    <source>
        <dbReference type="ARBA" id="ARBA00009242"/>
    </source>
</evidence>
<dbReference type="FunFam" id="2.60.120.260:FF:000059">
    <property type="entry name" value="Probable allantoicase"/>
    <property type="match status" value="1"/>
</dbReference>
<dbReference type="InterPro" id="IPR008979">
    <property type="entry name" value="Galactose-bd-like_sf"/>
</dbReference>
<keyword evidence="3" id="KW-0378">Hydrolase</keyword>
<dbReference type="GO" id="GO:0004037">
    <property type="term" value="F:allantoicase activity"/>
    <property type="evidence" value="ECO:0007669"/>
    <property type="project" value="InterPro"/>
</dbReference>
<evidence type="ECO:0000313" key="5">
    <source>
        <dbReference type="EMBL" id="KAK0514366.1"/>
    </source>
</evidence>
<feature type="domain" description="Allantoicase" evidence="4">
    <location>
        <begin position="217"/>
        <end position="361"/>
    </location>
</feature>
<dbReference type="GO" id="GO:0006144">
    <property type="term" value="P:purine nucleobase metabolic process"/>
    <property type="evidence" value="ECO:0007669"/>
    <property type="project" value="UniProtKB-KW"/>
</dbReference>
<dbReference type="HAMAP" id="MF_00813">
    <property type="entry name" value="Allantoicase"/>
    <property type="match status" value="1"/>
</dbReference>
<comment type="caution">
    <text evidence="5">The sequence shown here is derived from an EMBL/GenBank/DDBJ whole genome shotgun (WGS) entry which is preliminary data.</text>
</comment>
<reference evidence="5" key="1">
    <citation type="submission" date="2023-03" db="EMBL/GenBank/DDBJ databases">
        <title>Complete genome of Cladonia borealis.</title>
        <authorList>
            <person name="Park H."/>
        </authorList>
    </citation>
    <scope>NUCLEOTIDE SEQUENCE</scope>
    <source>
        <strain evidence="5">ANT050790</strain>
    </source>
</reference>
<organism evidence="5 6">
    <name type="scientific">Cladonia borealis</name>
    <dbReference type="NCBI Taxonomy" id="184061"/>
    <lineage>
        <taxon>Eukaryota</taxon>
        <taxon>Fungi</taxon>
        <taxon>Dikarya</taxon>
        <taxon>Ascomycota</taxon>
        <taxon>Pezizomycotina</taxon>
        <taxon>Lecanoromycetes</taxon>
        <taxon>OSLEUM clade</taxon>
        <taxon>Lecanoromycetidae</taxon>
        <taxon>Lecanorales</taxon>
        <taxon>Lecanorineae</taxon>
        <taxon>Cladoniaceae</taxon>
        <taxon>Cladonia</taxon>
    </lineage>
</organism>
<evidence type="ECO:0000259" key="4">
    <source>
        <dbReference type="Pfam" id="PF03561"/>
    </source>
</evidence>
<dbReference type="EMBL" id="JAFEKC020000005">
    <property type="protein sequence ID" value="KAK0514366.1"/>
    <property type="molecule type" value="Genomic_DNA"/>
</dbReference>
<dbReference type="PANTHER" id="PTHR12045:SF3">
    <property type="entry name" value="INACTIVE ALLANTOICASE-RELATED"/>
    <property type="match status" value="1"/>
</dbReference>
<dbReference type="PANTHER" id="PTHR12045">
    <property type="entry name" value="ALLANTOICASE"/>
    <property type="match status" value="1"/>
</dbReference>
<accession>A0AA39R5E1</accession>
<dbReference type="PIRSF" id="PIRSF016516">
    <property type="entry name" value="Allantoicase"/>
    <property type="match status" value="1"/>
</dbReference>
<dbReference type="SUPFAM" id="SSF49785">
    <property type="entry name" value="Galactose-binding domain-like"/>
    <property type="match status" value="2"/>
</dbReference>
<keyword evidence="2" id="KW-0659">Purine metabolism</keyword>
<sequence length="362" mass="40451">MEIQALSPETIQDTVSIPPDSIPADQIDSTFSTCIDLISAPLLSRILTFTDEFFASASNLTTPTPPIRRPGYFIETGAWYDGWETRRHNPNPPDTCTIRLGPAAGIVKGIEIDTAFFNGNHAEEIEVWGVYEVGEGADEKVKNDTTRKWRKLLGKRKCGPTMRQAWRVEPGLGHVTHVRLCMFPDGGIARFRLYGNAVPVWPEDRNEEVELSAAGMGGVVVARSDEHFGRAGNLLLPGRGKDMGDGWETKRSREKGHEDWVVVRLGDRGRVKRIMVDTMHFRGNFPREVRVEGCDAGEEEVVSGEDKRWVEVVGVQKCEKDEEHEFGDAMLVNVEGKAFTHMKMTIIPDGGVKRFRVFGTRA</sequence>